<sequence length="234" mass="25558">MQSCGMQLAKYLLFGFNLIFALSGLVIVIVGAVVFAAIDDYRTFMESRVMGPPIVLIVAGLIIFVIAFLGCWGALQESCNMLIAYAVLLLLIFIIELAVGITAAVVRDDFGDTMEMEMKKSMERYKDEEVQRVAWDTLQEKFECCGVHKVDDWEGVIKPGIAAPSSCCVEKGEICVNTSRLGMYQLGCYSKLEEKVQSSVICLAGIGIGIAFIELAGIILALLLVHAIRTSVPK</sequence>
<dbReference type="CDD" id="cd03127">
    <property type="entry name" value="tetraspanin_LEL"/>
    <property type="match status" value="1"/>
</dbReference>
<evidence type="ECO:0000256" key="5">
    <source>
        <dbReference type="ARBA" id="ARBA00023136"/>
    </source>
</evidence>
<feature type="disulfide bond" evidence="6">
    <location>
        <begin position="145"/>
        <end position="168"/>
    </location>
</feature>
<keyword evidence="4 7" id="KW-1133">Transmembrane helix</keyword>
<protein>
    <recommendedName>
        <fullName evidence="7">Tetraspanin</fullName>
    </recommendedName>
</protein>
<dbReference type="GO" id="GO:0005886">
    <property type="term" value="C:plasma membrane"/>
    <property type="evidence" value="ECO:0007669"/>
    <property type="project" value="TreeGrafter"/>
</dbReference>
<feature type="transmembrane region" description="Helical" evidence="7">
    <location>
        <begin position="50"/>
        <end position="75"/>
    </location>
</feature>
<dbReference type="InterPro" id="IPR008952">
    <property type="entry name" value="Tetraspanin_EC2_sf"/>
</dbReference>
<dbReference type="EMBL" id="JAZDUA010000292">
    <property type="protein sequence ID" value="KAK7861948.1"/>
    <property type="molecule type" value="Genomic_DNA"/>
</dbReference>
<dbReference type="InterPro" id="IPR018503">
    <property type="entry name" value="Tetraspanin_CS"/>
</dbReference>
<dbReference type="InterPro" id="IPR000301">
    <property type="entry name" value="Tetraspanin_animals"/>
</dbReference>
<dbReference type="SUPFAM" id="SSF48652">
    <property type="entry name" value="Tetraspanin"/>
    <property type="match status" value="1"/>
</dbReference>
<dbReference type="InterPro" id="IPR018499">
    <property type="entry name" value="Tetraspanin/Peripherin"/>
</dbReference>
<dbReference type="PRINTS" id="PR00259">
    <property type="entry name" value="TMFOUR"/>
</dbReference>
<accession>A0AAN9VRJ6</accession>
<evidence type="ECO:0000256" key="6">
    <source>
        <dbReference type="PIRSR" id="PIRSR002419-1"/>
    </source>
</evidence>
<name>A0AAN9VRJ6_9ORTH</name>
<comment type="caution">
    <text evidence="8">The sequence shown here is derived from an EMBL/GenBank/DDBJ whole genome shotgun (WGS) entry which is preliminary data.</text>
</comment>
<keyword evidence="5 7" id="KW-0472">Membrane</keyword>
<dbReference type="Proteomes" id="UP001378592">
    <property type="component" value="Unassembled WGS sequence"/>
</dbReference>
<dbReference type="Gene3D" id="1.10.1450.10">
    <property type="entry name" value="Tetraspanin"/>
    <property type="match status" value="1"/>
</dbReference>
<feature type="transmembrane region" description="Helical" evidence="7">
    <location>
        <begin position="198"/>
        <end position="225"/>
    </location>
</feature>
<evidence type="ECO:0000313" key="8">
    <source>
        <dbReference type="EMBL" id="KAK7861948.1"/>
    </source>
</evidence>
<keyword evidence="3 7" id="KW-0812">Transmembrane</keyword>
<keyword evidence="6" id="KW-1015">Disulfide bond</keyword>
<keyword evidence="9" id="KW-1185">Reference proteome</keyword>
<comment type="subcellular location">
    <subcellularLocation>
        <location evidence="1 7">Membrane</location>
        <topology evidence="1 7">Multi-pass membrane protein</topology>
    </subcellularLocation>
</comment>
<dbReference type="PROSITE" id="PS00421">
    <property type="entry name" value="TM4_1"/>
    <property type="match status" value="1"/>
</dbReference>
<proteinExistence type="inferred from homology"/>
<evidence type="ECO:0000256" key="4">
    <source>
        <dbReference type="ARBA" id="ARBA00022989"/>
    </source>
</evidence>
<feature type="transmembrane region" description="Helical" evidence="7">
    <location>
        <begin position="12"/>
        <end position="38"/>
    </location>
</feature>
<dbReference type="PIRSF" id="PIRSF002419">
    <property type="entry name" value="Tetraspanin"/>
    <property type="match status" value="1"/>
</dbReference>
<evidence type="ECO:0000256" key="3">
    <source>
        <dbReference type="ARBA" id="ARBA00022692"/>
    </source>
</evidence>
<reference evidence="8 9" key="1">
    <citation type="submission" date="2024-03" db="EMBL/GenBank/DDBJ databases">
        <title>The genome assembly and annotation of the cricket Gryllus longicercus Weissman &amp; Gray.</title>
        <authorList>
            <person name="Szrajer S."/>
            <person name="Gray D."/>
            <person name="Ylla G."/>
        </authorList>
    </citation>
    <scope>NUCLEOTIDE SEQUENCE [LARGE SCALE GENOMIC DNA]</scope>
    <source>
        <strain evidence="8">DAG 2021-001</strain>
        <tissue evidence="8">Whole body minus gut</tissue>
    </source>
</reference>
<evidence type="ECO:0000256" key="7">
    <source>
        <dbReference type="RuleBase" id="RU361218"/>
    </source>
</evidence>
<dbReference type="Pfam" id="PF00335">
    <property type="entry name" value="Tetraspanin"/>
    <property type="match status" value="1"/>
</dbReference>
<gene>
    <name evidence="8" type="ORF">R5R35_006318</name>
</gene>
<evidence type="ECO:0000256" key="2">
    <source>
        <dbReference type="ARBA" id="ARBA00006840"/>
    </source>
</evidence>
<feature type="transmembrane region" description="Helical" evidence="7">
    <location>
        <begin position="82"/>
        <end position="106"/>
    </location>
</feature>
<evidence type="ECO:0000256" key="1">
    <source>
        <dbReference type="ARBA" id="ARBA00004141"/>
    </source>
</evidence>
<evidence type="ECO:0000313" key="9">
    <source>
        <dbReference type="Proteomes" id="UP001378592"/>
    </source>
</evidence>
<comment type="similarity">
    <text evidence="2 7">Belongs to the tetraspanin (TM4SF) family.</text>
</comment>
<dbReference type="PANTHER" id="PTHR19282">
    <property type="entry name" value="TETRASPANIN"/>
    <property type="match status" value="1"/>
</dbReference>
<dbReference type="AlphaFoldDB" id="A0AAN9VRJ6"/>
<organism evidence="8 9">
    <name type="scientific">Gryllus longicercus</name>
    <dbReference type="NCBI Taxonomy" id="2509291"/>
    <lineage>
        <taxon>Eukaryota</taxon>
        <taxon>Metazoa</taxon>
        <taxon>Ecdysozoa</taxon>
        <taxon>Arthropoda</taxon>
        <taxon>Hexapoda</taxon>
        <taxon>Insecta</taxon>
        <taxon>Pterygota</taxon>
        <taxon>Neoptera</taxon>
        <taxon>Polyneoptera</taxon>
        <taxon>Orthoptera</taxon>
        <taxon>Ensifera</taxon>
        <taxon>Gryllidea</taxon>
        <taxon>Grylloidea</taxon>
        <taxon>Gryllidae</taxon>
        <taxon>Gryllinae</taxon>
        <taxon>Gryllus</taxon>
    </lineage>
</organism>
<dbReference type="PANTHER" id="PTHR19282:SF273">
    <property type="entry name" value="TETRASPANIN"/>
    <property type="match status" value="1"/>
</dbReference>